<dbReference type="eggNOG" id="COG3712">
    <property type="taxonomic scope" value="Bacteria"/>
</dbReference>
<dbReference type="HOGENOM" id="CLU_050192_0_2_7"/>
<evidence type="ECO:0000259" key="2">
    <source>
        <dbReference type="Pfam" id="PF04773"/>
    </source>
</evidence>
<dbReference type="PANTHER" id="PTHR30273:SF2">
    <property type="entry name" value="PROTEIN FECR"/>
    <property type="match status" value="1"/>
</dbReference>
<feature type="domain" description="Protein FecR C-terminal" evidence="3">
    <location>
        <begin position="242"/>
        <end position="306"/>
    </location>
</feature>
<organism evidence="4 5">
    <name type="scientific">Aliarcobacter butzleri (strain RM4018)</name>
    <name type="common">Arcobacter butzleri</name>
    <dbReference type="NCBI Taxonomy" id="367737"/>
    <lineage>
        <taxon>Bacteria</taxon>
        <taxon>Pseudomonadati</taxon>
        <taxon>Campylobacterota</taxon>
        <taxon>Epsilonproteobacteria</taxon>
        <taxon>Campylobacterales</taxon>
        <taxon>Arcobacteraceae</taxon>
        <taxon>Aliarcobacter</taxon>
    </lineage>
</organism>
<sequence length="312" mass="36493">MMKTINEEAIFWLIKEKEGLSEAERIELKEWLEKNPFHQKSYNTNKLLRENFSKISGNMREKLVEKANQGAKKTKFIEQTKKFFVAASLFFCIGFGLDYFFIPVYSQNLVSIQEKENVFMLPDSSKIVLDVNSSLNVNYYKSSRNVDFIEGRAVFYVSKDKDKPFIIKTKDEKIEVVGTAFEVSNLNDSFSVKVKEGRVKVFFDKKIAYLNQGEKIFIDKNKKIELAKTQVEDIATWEKGFLTFDKTTLKDSLEEFSRYKNIKIEFQDEKVSKTEITGKFDIDDFDKFLMALPKIYSVKVDKSQNTFKFSKK</sequence>
<keyword evidence="1" id="KW-1133">Transmembrane helix</keyword>
<evidence type="ECO:0000256" key="1">
    <source>
        <dbReference type="SAM" id="Phobius"/>
    </source>
</evidence>
<dbReference type="AlphaFoldDB" id="A8ETM7"/>
<feature type="domain" description="FecR protein" evidence="2">
    <location>
        <begin position="117"/>
        <end position="200"/>
    </location>
</feature>
<keyword evidence="1" id="KW-0812">Transmembrane</keyword>
<keyword evidence="5" id="KW-1185">Reference proteome</keyword>
<dbReference type="InterPro" id="IPR006860">
    <property type="entry name" value="FecR"/>
</dbReference>
<dbReference type="STRING" id="367737.Abu_1041"/>
<evidence type="ECO:0000259" key="3">
    <source>
        <dbReference type="Pfam" id="PF16344"/>
    </source>
</evidence>
<accession>A8ETM7</accession>
<gene>
    <name evidence="4" type="ordered locus">Abu_1041</name>
</gene>
<proteinExistence type="predicted"/>
<evidence type="ECO:0000313" key="4">
    <source>
        <dbReference type="EMBL" id="ABV67301.1"/>
    </source>
</evidence>
<dbReference type="PANTHER" id="PTHR30273">
    <property type="entry name" value="PERIPLASMIC SIGNAL SENSOR AND SIGMA FACTOR ACTIVATOR FECR-RELATED"/>
    <property type="match status" value="1"/>
</dbReference>
<name>A8ETM7_ALIB4</name>
<dbReference type="GO" id="GO:0016989">
    <property type="term" value="F:sigma factor antagonist activity"/>
    <property type="evidence" value="ECO:0007669"/>
    <property type="project" value="TreeGrafter"/>
</dbReference>
<protein>
    <submittedName>
        <fullName evidence="4">Sigma factor regulatory protein, FecR/PupR family</fullName>
    </submittedName>
</protein>
<evidence type="ECO:0000313" key="5">
    <source>
        <dbReference type="Proteomes" id="UP000001136"/>
    </source>
</evidence>
<dbReference type="Gene3D" id="2.60.120.1440">
    <property type="match status" value="1"/>
</dbReference>
<reference evidence="4 5" key="1">
    <citation type="journal article" date="2007" name="PLoS ONE">
        <title>The complete genome sequence and analysis of the Epsilonproteobacterium Arcobacter butzleri.</title>
        <authorList>
            <person name="Miller W.G."/>
            <person name="Parker C.T."/>
            <person name="Rubenfield M."/>
            <person name="Mendz G.L."/>
            <person name="Woesten M.M.S.M."/>
            <person name="Ussery D.W."/>
            <person name="Stolz J.F."/>
            <person name="Binnewies T.T."/>
            <person name="Hallin P.F."/>
            <person name="Wang G."/>
            <person name="Malek J.A."/>
            <person name="Rogosin A."/>
            <person name="Stanker L.H."/>
            <person name="Mandrell R.E."/>
        </authorList>
    </citation>
    <scope>NUCLEOTIDE SEQUENCE [LARGE SCALE GENOMIC DNA]</scope>
    <source>
        <strain evidence="4 5">RM4018</strain>
    </source>
</reference>
<dbReference type="PIRSF" id="PIRSF018266">
    <property type="entry name" value="FecR"/>
    <property type="match status" value="1"/>
</dbReference>
<dbReference type="InterPro" id="IPR032508">
    <property type="entry name" value="FecR_C"/>
</dbReference>
<keyword evidence="1" id="KW-0472">Membrane</keyword>
<dbReference type="KEGG" id="abu:Abu_1041"/>
<dbReference type="InterPro" id="IPR012373">
    <property type="entry name" value="Ferrdict_sens_TM"/>
</dbReference>
<dbReference type="Proteomes" id="UP000001136">
    <property type="component" value="Chromosome"/>
</dbReference>
<dbReference type="Gene3D" id="3.55.50.30">
    <property type="match status" value="1"/>
</dbReference>
<dbReference type="EMBL" id="CP000361">
    <property type="protein sequence ID" value="ABV67301.1"/>
    <property type="molecule type" value="Genomic_DNA"/>
</dbReference>
<feature type="transmembrane region" description="Helical" evidence="1">
    <location>
        <begin position="83"/>
        <end position="102"/>
    </location>
</feature>
<dbReference type="Pfam" id="PF04773">
    <property type="entry name" value="FecR"/>
    <property type="match status" value="1"/>
</dbReference>
<dbReference type="Pfam" id="PF16344">
    <property type="entry name" value="FecR_C"/>
    <property type="match status" value="1"/>
</dbReference>